<dbReference type="GO" id="GO:0180010">
    <property type="term" value="P:co-transcriptional mRNA 3'-end processing, cleavage and polyadenylation pathway"/>
    <property type="evidence" value="ECO:0007669"/>
    <property type="project" value="UniProtKB-UniRule"/>
</dbReference>
<dbReference type="Pfam" id="PF05843">
    <property type="entry name" value="Suf"/>
    <property type="match status" value="1"/>
</dbReference>
<dbReference type="Proteomes" id="UP000006757">
    <property type="component" value="Unassembled WGS sequence"/>
</dbReference>
<evidence type="ECO:0000256" key="3">
    <source>
        <dbReference type="RuleBase" id="RU369035"/>
    </source>
</evidence>
<accession>K1VMR4</accession>
<dbReference type="STRING" id="1220162.K1VMR4"/>
<evidence type="ECO:0000256" key="1">
    <source>
        <dbReference type="ARBA" id="ARBA00022737"/>
    </source>
</evidence>
<dbReference type="InterPro" id="IPR003107">
    <property type="entry name" value="HAT"/>
</dbReference>
<dbReference type="OrthoDB" id="26282at2759"/>
<dbReference type="PANTHER" id="PTHR19980">
    <property type="entry name" value="RNA CLEAVAGE STIMULATION FACTOR"/>
    <property type="match status" value="1"/>
</dbReference>
<dbReference type="GO" id="GO:0003729">
    <property type="term" value="F:mRNA binding"/>
    <property type="evidence" value="ECO:0007669"/>
    <property type="project" value="TreeGrafter"/>
</dbReference>
<comment type="subcellular location">
    <subcellularLocation>
        <location evidence="3">Nucleus</location>
    </subcellularLocation>
    <subcellularLocation>
        <location evidence="3">Cytoplasm</location>
    </subcellularLocation>
    <text evidence="3">Nucleus and/or cytoplasm.</text>
</comment>
<feature type="domain" description="Suppressor of forked" evidence="5">
    <location>
        <begin position="2"/>
        <end position="299"/>
    </location>
</feature>
<reference evidence="6 7" key="1">
    <citation type="journal article" date="2012" name="Eukaryot. Cell">
        <title>Genome sequence of the Trichosporon asahii environmental strain CBS 8904.</title>
        <authorList>
            <person name="Yang R.Y."/>
            <person name="Li H.T."/>
            <person name="Zhu H."/>
            <person name="Zhou G.P."/>
            <person name="Wang M."/>
            <person name="Wang L."/>
        </authorList>
    </citation>
    <scope>NUCLEOTIDE SEQUENCE [LARGE SCALE GENOMIC DNA]</scope>
    <source>
        <strain evidence="6 7">CBS 8904</strain>
    </source>
</reference>
<keyword evidence="2 3" id="KW-0539">Nucleus</keyword>
<keyword evidence="3" id="KW-0507">mRNA processing</keyword>
<name>K1VMR4_TRIAC</name>
<dbReference type="AlphaFoldDB" id="K1VMR4"/>
<evidence type="ECO:0000256" key="4">
    <source>
        <dbReference type="SAM" id="MobiDB-lite"/>
    </source>
</evidence>
<evidence type="ECO:0000313" key="6">
    <source>
        <dbReference type="EMBL" id="EKD00642.1"/>
    </source>
</evidence>
<keyword evidence="1" id="KW-0677">Repeat</keyword>
<protein>
    <recommendedName>
        <fullName evidence="3">mRNA 3'-end-processing protein RNA14</fullName>
    </recommendedName>
</protein>
<dbReference type="GO" id="GO:0005737">
    <property type="term" value="C:cytoplasm"/>
    <property type="evidence" value="ECO:0007669"/>
    <property type="project" value="UniProtKB-SubCell"/>
</dbReference>
<feature type="region of interest" description="Disordered" evidence="4">
    <location>
        <begin position="456"/>
        <end position="476"/>
    </location>
</feature>
<proteinExistence type="predicted"/>
<dbReference type="InterPro" id="IPR011990">
    <property type="entry name" value="TPR-like_helical_dom_sf"/>
</dbReference>
<keyword evidence="7" id="KW-1185">Reference proteome</keyword>
<dbReference type="EMBL" id="AMBO01000337">
    <property type="protein sequence ID" value="EKD00642.1"/>
    <property type="molecule type" value="Genomic_DNA"/>
</dbReference>
<dbReference type="SUPFAM" id="SSF48452">
    <property type="entry name" value="TPR-like"/>
    <property type="match status" value="1"/>
</dbReference>
<feature type="region of interest" description="Disordered" evidence="4">
    <location>
        <begin position="308"/>
        <end position="413"/>
    </location>
</feature>
<dbReference type="eggNOG" id="KOG1914">
    <property type="taxonomic scope" value="Eukaryota"/>
</dbReference>
<comment type="caution">
    <text evidence="6">The sequence shown here is derived from an EMBL/GenBank/DDBJ whole genome shotgun (WGS) entry which is preliminary data.</text>
</comment>
<dbReference type="InParanoid" id="K1VMR4"/>
<feature type="compositionally biased region" description="Pro residues" evidence="4">
    <location>
        <begin position="394"/>
        <end position="408"/>
    </location>
</feature>
<dbReference type="HOGENOM" id="CLU_573887_0_0_1"/>
<keyword evidence="3" id="KW-0963">Cytoplasm</keyword>
<comment type="function">
    <text evidence="3">Component of the cleavage factor IA (CFIA) complex, which is involved in the endonucleolytic cleavage during polyadenylation-dependent pre-mRNA 3'-end formation.</text>
</comment>
<dbReference type="GO" id="GO:0005634">
    <property type="term" value="C:nucleus"/>
    <property type="evidence" value="ECO:0007669"/>
    <property type="project" value="UniProtKB-SubCell"/>
</dbReference>
<feature type="compositionally biased region" description="Gly residues" evidence="4">
    <location>
        <begin position="311"/>
        <end position="325"/>
    </location>
</feature>
<sequence length="476" mass="52714">MAQMRHFPELWHFSAAHYLSAGKEEEGKAFLQAGVAACPKSFLLSFALAEMEEDQRNYAECHTIFTNLIERLNVEIDELKLTVSKEVEIARGPEIPAAAHELNNEESDYARLVRERDERGRLVQERRGRDIDDAKAALGIVWVMYMRFARRAEGLKAARLVFGKARKSPHVTWHSFEASALMEYHSNKDSAVAVRIFELGLKQFDEDVPFVIKYLEFLLAINDDTNARALFERSALKIPADKARPLWDVWARYEYMYGDLVAVHKLEQRWAEAFPADSPLKRFAQRFSFDGIDEIALRDLGFGRQRHTSAGGFGGGGHGGHGGMAGPAPPPALPPAGVGMLQQQAGFQPRSPQKRPLSPLPAGSPGRDKRARPASPVPPARGMQRFGSNDNRPPAMPPMPPRAPPRAAPTPAVHRSGLPNQLAWFIGQLPPTRSFDGPVFRPDDIIGLFSNIAANGTGNRPVPPARGPPAGYGRRY</sequence>
<dbReference type="InterPro" id="IPR008847">
    <property type="entry name" value="Suf"/>
</dbReference>
<evidence type="ECO:0000313" key="7">
    <source>
        <dbReference type="Proteomes" id="UP000006757"/>
    </source>
</evidence>
<evidence type="ECO:0000259" key="5">
    <source>
        <dbReference type="Pfam" id="PF05843"/>
    </source>
</evidence>
<gene>
    <name evidence="6" type="ORF">A1Q2_05069</name>
</gene>
<dbReference type="PANTHER" id="PTHR19980:SF0">
    <property type="entry name" value="CLEAVAGE STIMULATION FACTOR SUBUNIT 3"/>
    <property type="match status" value="1"/>
</dbReference>
<organism evidence="6 7">
    <name type="scientific">Trichosporon asahii var. asahii (strain CBS 8904)</name>
    <name type="common">Yeast</name>
    <dbReference type="NCBI Taxonomy" id="1220162"/>
    <lineage>
        <taxon>Eukaryota</taxon>
        <taxon>Fungi</taxon>
        <taxon>Dikarya</taxon>
        <taxon>Basidiomycota</taxon>
        <taxon>Agaricomycotina</taxon>
        <taxon>Tremellomycetes</taxon>
        <taxon>Trichosporonales</taxon>
        <taxon>Trichosporonaceae</taxon>
        <taxon>Trichosporon</taxon>
    </lineage>
</organism>
<dbReference type="Gene3D" id="1.25.40.1040">
    <property type="match status" value="1"/>
</dbReference>
<dbReference type="InterPro" id="IPR045243">
    <property type="entry name" value="Rna14-like"/>
</dbReference>
<evidence type="ECO:0000256" key="2">
    <source>
        <dbReference type="ARBA" id="ARBA00023242"/>
    </source>
</evidence>
<dbReference type="SMART" id="SM00386">
    <property type="entry name" value="HAT"/>
    <property type="match status" value="3"/>
</dbReference>